<dbReference type="CDD" id="cd04730">
    <property type="entry name" value="NPD_like"/>
    <property type="match status" value="1"/>
</dbReference>
<organism evidence="4 5">
    <name type="scientific">Triticum urartu</name>
    <name type="common">Red wild einkorn</name>
    <name type="synonym">Crithodium urartu</name>
    <dbReference type="NCBI Taxonomy" id="4572"/>
    <lineage>
        <taxon>Eukaryota</taxon>
        <taxon>Viridiplantae</taxon>
        <taxon>Streptophyta</taxon>
        <taxon>Embryophyta</taxon>
        <taxon>Tracheophyta</taxon>
        <taxon>Spermatophyta</taxon>
        <taxon>Magnoliopsida</taxon>
        <taxon>Liliopsida</taxon>
        <taxon>Poales</taxon>
        <taxon>Poaceae</taxon>
        <taxon>BOP clade</taxon>
        <taxon>Pooideae</taxon>
        <taxon>Triticodae</taxon>
        <taxon>Triticeae</taxon>
        <taxon>Triticinae</taxon>
        <taxon>Triticum</taxon>
    </lineage>
</organism>
<keyword evidence="1" id="KW-0285">Flavoprotein</keyword>
<name>A0A8R7P7H9_TRIUA</name>
<reference evidence="4" key="2">
    <citation type="submission" date="2018-03" db="EMBL/GenBank/DDBJ databases">
        <title>The Triticum urartu genome reveals the dynamic nature of wheat genome evolution.</title>
        <authorList>
            <person name="Ling H."/>
            <person name="Ma B."/>
            <person name="Shi X."/>
            <person name="Liu H."/>
            <person name="Dong L."/>
            <person name="Sun H."/>
            <person name="Cao Y."/>
            <person name="Gao Q."/>
            <person name="Zheng S."/>
            <person name="Li Y."/>
            <person name="Yu Y."/>
            <person name="Du H."/>
            <person name="Qi M."/>
            <person name="Li Y."/>
            <person name="Yu H."/>
            <person name="Cui Y."/>
            <person name="Wang N."/>
            <person name="Chen C."/>
            <person name="Wu H."/>
            <person name="Zhao Y."/>
            <person name="Zhang J."/>
            <person name="Li Y."/>
            <person name="Zhou W."/>
            <person name="Zhang B."/>
            <person name="Hu W."/>
            <person name="Eijk M."/>
            <person name="Tang J."/>
            <person name="Witsenboer H."/>
            <person name="Zhao S."/>
            <person name="Li Z."/>
            <person name="Zhang A."/>
            <person name="Wang D."/>
            <person name="Liang C."/>
        </authorList>
    </citation>
    <scope>NUCLEOTIDE SEQUENCE [LARGE SCALE GENOMIC DNA]</scope>
    <source>
        <strain evidence="4">cv. G1812</strain>
    </source>
</reference>
<dbReference type="PANTHER" id="PTHR32332">
    <property type="entry name" value="2-NITROPROPANE DIOXYGENASE"/>
    <property type="match status" value="1"/>
</dbReference>
<protein>
    <recommendedName>
        <fullName evidence="6">Nitronate monooxygenase</fullName>
    </recommendedName>
</protein>
<evidence type="ECO:0008006" key="6">
    <source>
        <dbReference type="Google" id="ProtNLM"/>
    </source>
</evidence>
<dbReference type="Pfam" id="PF03060">
    <property type="entry name" value="NMO"/>
    <property type="match status" value="1"/>
</dbReference>
<reference evidence="5" key="1">
    <citation type="journal article" date="2013" name="Nature">
        <title>Draft genome of the wheat A-genome progenitor Triticum urartu.</title>
        <authorList>
            <person name="Ling H.Q."/>
            <person name="Zhao S."/>
            <person name="Liu D."/>
            <person name="Wang J."/>
            <person name="Sun H."/>
            <person name="Zhang C."/>
            <person name="Fan H."/>
            <person name="Li D."/>
            <person name="Dong L."/>
            <person name="Tao Y."/>
            <person name="Gao C."/>
            <person name="Wu H."/>
            <person name="Li Y."/>
            <person name="Cui Y."/>
            <person name="Guo X."/>
            <person name="Zheng S."/>
            <person name="Wang B."/>
            <person name="Yu K."/>
            <person name="Liang Q."/>
            <person name="Yang W."/>
            <person name="Lou X."/>
            <person name="Chen J."/>
            <person name="Feng M."/>
            <person name="Jian J."/>
            <person name="Zhang X."/>
            <person name="Luo G."/>
            <person name="Jiang Y."/>
            <person name="Liu J."/>
            <person name="Wang Z."/>
            <person name="Sha Y."/>
            <person name="Zhang B."/>
            <person name="Wu H."/>
            <person name="Tang D."/>
            <person name="Shen Q."/>
            <person name="Xue P."/>
            <person name="Zou S."/>
            <person name="Wang X."/>
            <person name="Liu X."/>
            <person name="Wang F."/>
            <person name="Yang Y."/>
            <person name="An X."/>
            <person name="Dong Z."/>
            <person name="Zhang K."/>
            <person name="Zhang X."/>
            <person name="Luo M.C."/>
            <person name="Dvorak J."/>
            <person name="Tong Y."/>
            <person name="Wang J."/>
            <person name="Yang H."/>
            <person name="Li Z."/>
            <person name="Wang D."/>
            <person name="Zhang A."/>
            <person name="Wang J."/>
        </authorList>
    </citation>
    <scope>NUCLEOTIDE SEQUENCE</scope>
    <source>
        <strain evidence="5">cv. G1812</strain>
    </source>
</reference>
<sequence length="149" mass="15894">MGWKGVLGFDYGVVQAPLGPDISGPELAAAVANAGAIGLLRLPDWPAPDHVRGLIQRTRSLTEKPFGAAIVLAFPHEENLRVVLEEKLAVLQVYWGEFPKERVDEAHRAGVKVLHQVGNLEEAAKAKEAGVDGIIVQGREAGGHVIGQV</sequence>
<dbReference type="Gramene" id="TuG1812G0100002774.01.T05">
    <property type="protein sequence ID" value="TuG1812G0100002774.01.T05"/>
    <property type="gene ID" value="TuG1812G0100002774.01"/>
</dbReference>
<dbReference type="InterPro" id="IPR004136">
    <property type="entry name" value="NMO"/>
</dbReference>
<proteinExistence type="predicted"/>
<dbReference type="GO" id="GO:0018580">
    <property type="term" value="F:nitronate monooxygenase activity"/>
    <property type="evidence" value="ECO:0007669"/>
    <property type="project" value="InterPro"/>
</dbReference>
<dbReference type="SUPFAM" id="SSF51412">
    <property type="entry name" value="Inosine monophosphate dehydrogenase (IMPDH)"/>
    <property type="match status" value="1"/>
</dbReference>
<dbReference type="InterPro" id="IPR013785">
    <property type="entry name" value="Aldolase_TIM"/>
</dbReference>
<evidence type="ECO:0000256" key="1">
    <source>
        <dbReference type="ARBA" id="ARBA00022630"/>
    </source>
</evidence>
<evidence type="ECO:0000256" key="3">
    <source>
        <dbReference type="ARBA" id="ARBA00023002"/>
    </source>
</evidence>
<keyword evidence="3" id="KW-0560">Oxidoreductase</keyword>
<keyword evidence="5" id="KW-1185">Reference proteome</keyword>
<evidence type="ECO:0000313" key="5">
    <source>
        <dbReference type="Proteomes" id="UP000015106"/>
    </source>
</evidence>
<reference evidence="4" key="3">
    <citation type="submission" date="2022-06" db="UniProtKB">
        <authorList>
            <consortium name="EnsemblPlants"/>
        </authorList>
    </citation>
    <scope>IDENTIFICATION</scope>
</reference>
<dbReference type="Proteomes" id="UP000015106">
    <property type="component" value="Chromosome 1"/>
</dbReference>
<evidence type="ECO:0000313" key="4">
    <source>
        <dbReference type="EnsemblPlants" id="TuG1812G0100002774.01.T05"/>
    </source>
</evidence>
<dbReference type="PANTHER" id="PTHR32332:SF20">
    <property type="entry name" value="2-NITROPROPANE DIOXYGENASE-LIKE PROTEIN"/>
    <property type="match status" value="1"/>
</dbReference>
<keyword evidence="2" id="KW-0288">FMN</keyword>
<gene>
    <name evidence="4" type="primary">LOC125515504</name>
</gene>
<dbReference type="EnsemblPlants" id="TuG1812G0100002774.01.T05">
    <property type="protein sequence ID" value="TuG1812G0100002774.01.T05"/>
    <property type="gene ID" value="TuG1812G0100002774.01"/>
</dbReference>
<dbReference type="Gene3D" id="3.20.20.70">
    <property type="entry name" value="Aldolase class I"/>
    <property type="match status" value="1"/>
</dbReference>
<dbReference type="AlphaFoldDB" id="A0A8R7P7H9"/>
<accession>A0A8R7P7H9</accession>
<evidence type="ECO:0000256" key="2">
    <source>
        <dbReference type="ARBA" id="ARBA00022643"/>
    </source>
</evidence>